<organism evidence="1 2">
    <name type="scientific">Cylicocyclus nassatus</name>
    <name type="common">Nematode worm</name>
    <dbReference type="NCBI Taxonomy" id="53992"/>
    <lineage>
        <taxon>Eukaryota</taxon>
        <taxon>Metazoa</taxon>
        <taxon>Ecdysozoa</taxon>
        <taxon>Nematoda</taxon>
        <taxon>Chromadorea</taxon>
        <taxon>Rhabditida</taxon>
        <taxon>Rhabditina</taxon>
        <taxon>Rhabditomorpha</taxon>
        <taxon>Strongyloidea</taxon>
        <taxon>Strongylidae</taxon>
        <taxon>Cylicocyclus</taxon>
    </lineage>
</organism>
<protein>
    <submittedName>
        <fullName evidence="1">Uncharacterized protein</fullName>
    </submittedName>
</protein>
<dbReference type="Pfam" id="PF10323">
    <property type="entry name" value="7TM_GPCR_Srv"/>
    <property type="match status" value="1"/>
</dbReference>
<comment type="caution">
    <text evidence="1">The sequence shown here is derived from an EMBL/GenBank/DDBJ whole genome shotgun (WGS) entry which is preliminary data.</text>
</comment>
<reference evidence="1" key="1">
    <citation type="submission" date="2023-07" db="EMBL/GenBank/DDBJ databases">
        <authorList>
            <consortium name="CYATHOMIX"/>
        </authorList>
    </citation>
    <scope>NUCLEOTIDE SEQUENCE</scope>
    <source>
        <strain evidence="1">N/A</strain>
    </source>
</reference>
<evidence type="ECO:0000313" key="2">
    <source>
        <dbReference type="Proteomes" id="UP001176961"/>
    </source>
</evidence>
<dbReference type="AlphaFoldDB" id="A0AA36M778"/>
<dbReference type="Proteomes" id="UP001176961">
    <property type="component" value="Unassembled WGS sequence"/>
</dbReference>
<gene>
    <name evidence="1" type="ORF">CYNAS_LOCUS11345</name>
</gene>
<sequence>MVAFLLFFIYNDDLYEKWKFLYPFANAFLCCVQPWTCTIFNKDVQNRLRRAVGCDPNDMNSSTIFVSSASVMINAK</sequence>
<name>A0AA36M778_CYLNA</name>
<evidence type="ECO:0000313" key="1">
    <source>
        <dbReference type="EMBL" id="CAJ0599362.1"/>
    </source>
</evidence>
<accession>A0AA36M778</accession>
<dbReference type="EMBL" id="CATQJL010000223">
    <property type="protein sequence ID" value="CAJ0599362.1"/>
    <property type="molecule type" value="Genomic_DNA"/>
</dbReference>
<keyword evidence="2" id="KW-1185">Reference proteome</keyword>
<dbReference type="InterPro" id="IPR019426">
    <property type="entry name" value="7TM_GPCR_serpentine_rcpt_Srv"/>
</dbReference>
<proteinExistence type="predicted"/>